<keyword evidence="1" id="KW-0812">Transmembrane</keyword>
<evidence type="ECO:0000313" key="2">
    <source>
        <dbReference type="EMBL" id="CAG8956320.1"/>
    </source>
</evidence>
<keyword evidence="1" id="KW-0472">Membrane</keyword>
<evidence type="ECO:0000313" key="3">
    <source>
        <dbReference type="Proteomes" id="UP000696280"/>
    </source>
</evidence>
<protein>
    <submittedName>
        <fullName evidence="2">Uncharacterized protein</fullName>
    </submittedName>
</protein>
<reference evidence="2" key="1">
    <citation type="submission" date="2021-07" db="EMBL/GenBank/DDBJ databases">
        <authorList>
            <person name="Durling M."/>
        </authorList>
    </citation>
    <scope>NUCLEOTIDE SEQUENCE</scope>
</reference>
<dbReference type="Gene3D" id="1.20.58.340">
    <property type="entry name" value="Magnesium transport protein CorA, transmembrane region"/>
    <property type="match status" value="1"/>
</dbReference>
<organism evidence="2 3">
    <name type="scientific">Hymenoscyphus fraxineus</name>
    <dbReference type="NCBI Taxonomy" id="746836"/>
    <lineage>
        <taxon>Eukaryota</taxon>
        <taxon>Fungi</taxon>
        <taxon>Dikarya</taxon>
        <taxon>Ascomycota</taxon>
        <taxon>Pezizomycotina</taxon>
        <taxon>Leotiomycetes</taxon>
        <taxon>Helotiales</taxon>
        <taxon>Helotiaceae</taxon>
        <taxon>Hymenoscyphus</taxon>
    </lineage>
</organism>
<dbReference type="AlphaFoldDB" id="A0A9N9KXR4"/>
<sequence length="417" mass="47842">MYEMLQNHRILGGSTKYTATAPNNSMTYNFIRKDPFISRNYNHVCNYQDNHSQHSVSNANFRSYLPERSDELKLEDIKTLSKALRIPKLFWTPLADEASSFFGCQESDNSYFRFLVKEKKEQGQRFFDNSDYEIDYAWRKLGVHVAWTPSNTTVLCRGLPSELESSLFDSLENMNQDALSSDPFAFHVILLEGLTAFYDSVLWAWRNEVRDLEQNRPTLPGNPNINFTKTHEIARHAIHSSETLAVAIQTIEVLIEEQHSFTNLNDASRPANHQLNTRRKLRCQLSLMRCLHLRSKALEDRLRNEINLAFNIVAQYNSHVSVSIGDATRADSAVMKSIAFLGLAFLPGSFVCAVFSTSFFNFTPGSDGQSERWTVSKKFWVYWIVAMPVTAATIAFWMFFHKKTTKTSTAIGEKRVH</sequence>
<dbReference type="EMBL" id="CAJVRL010000070">
    <property type="protein sequence ID" value="CAG8956320.1"/>
    <property type="molecule type" value="Genomic_DNA"/>
</dbReference>
<comment type="caution">
    <text evidence="2">The sequence shown here is derived from an EMBL/GenBank/DDBJ whole genome shotgun (WGS) entry which is preliminary data.</text>
</comment>
<dbReference type="Proteomes" id="UP000696280">
    <property type="component" value="Unassembled WGS sequence"/>
</dbReference>
<keyword evidence="1" id="KW-1133">Transmembrane helix</keyword>
<evidence type="ECO:0000256" key="1">
    <source>
        <dbReference type="SAM" id="Phobius"/>
    </source>
</evidence>
<dbReference type="OrthoDB" id="2830640at2759"/>
<gene>
    <name evidence="2" type="ORF">HYFRA_00003700</name>
</gene>
<name>A0A9N9KXR4_9HELO</name>
<keyword evidence="3" id="KW-1185">Reference proteome</keyword>
<feature type="transmembrane region" description="Helical" evidence="1">
    <location>
        <begin position="380"/>
        <end position="400"/>
    </location>
</feature>
<feature type="transmembrane region" description="Helical" evidence="1">
    <location>
        <begin position="338"/>
        <end position="360"/>
    </location>
</feature>
<accession>A0A9N9KXR4</accession>
<proteinExistence type="predicted"/>